<reference evidence="2" key="1">
    <citation type="submission" date="2024-03" db="EMBL/GenBank/DDBJ databases">
        <title>The Complete Genome of 'Candidatus Phytoplasma fraxini' AshY1 from the Ash Yellows Group.</title>
        <authorList>
            <person name="Boehm J.W."/>
            <person name="Huettel B."/>
            <person name="Schneider B."/>
            <person name="Kube M."/>
        </authorList>
    </citation>
    <scope>NUCLEOTIDE SEQUENCE [LARGE SCALE GENOMIC DNA]</scope>
    <source>
        <strain evidence="2">AshY1</strain>
    </source>
</reference>
<evidence type="ECO:0000256" key="1">
    <source>
        <dbReference type="SAM" id="Phobius"/>
    </source>
</evidence>
<evidence type="ECO:0000313" key="3">
    <source>
        <dbReference type="Proteomes" id="UP001484199"/>
    </source>
</evidence>
<accession>A0ABZ2UA54</accession>
<organism evidence="2 3">
    <name type="scientific">Ash yellows phytoplasma</name>
    <dbReference type="NCBI Taxonomy" id="35780"/>
    <lineage>
        <taxon>Bacteria</taxon>
        <taxon>Bacillati</taxon>
        <taxon>Mycoplasmatota</taxon>
        <taxon>Mollicutes</taxon>
        <taxon>Acholeplasmatales</taxon>
        <taxon>Acholeplasmataceae</taxon>
        <taxon>Candidatus Phytoplasma</taxon>
        <taxon>16SrVII (Ash yellows group)</taxon>
    </lineage>
</organism>
<feature type="transmembrane region" description="Helical" evidence="1">
    <location>
        <begin position="6"/>
        <end position="24"/>
    </location>
</feature>
<sequence length="70" mass="8419">MDVLAIMIYINCVFIILSVLFTQEKNIIDIFSEQYGNHRSDSSQVFLNRFIFVLVFVYFVFSYFYLKNLK</sequence>
<keyword evidence="3" id="KW-1185">Reference proteome</keyword>
<keyword evidence="1" id="KW-0812">Transmembrane</keyword>
<keyword evidence="1" id="KW-1133">Transmembrane helix</keyword>
<protein>
    <recommendedName>
        <fullName evidence="4">Protein-export membrane protein SecG</fullName>
    </recommendedName>
</protein>
<feature type="transmembrane region" description="Helical" evidence="1">
    <location>
        <begin position="45"/>
        <end position="66"/>
    </location>
</feature>
<dbReference type="EMBL" id="CP146843">
    <property type="protein sequence ID" value="WYY26647.1"/>
    <property type="molecule type" value="Genomic_DNA"/>
</dbReference>
<gene>
    <name evidence="2" type="ORF">AshY1_05510</name>
</gene>
<evidence type="ECO:0008006" key="4">
    <source>
        <dbReference type="Google" id="ProtNLM"/>
    </source>
</evidence>
<evidence type="ECO:0000313" key="2">
    <source>
        <dbReference type="EMBL" id="WYY26647.1"/>
    </source>
</evidence>
<dbReference type="Proteomes" id="UP001484199">
    <property type="component" value="Chromosome"/>
</dbReference>
<proteinExistence type="predicted"/>
<name>A0ABZ2UA54_ASHYP</name>
<keyword evidence="1" id="KW-0472">Membrane</keyword>